<evidence type="ECO:0000313" key="7">
    <source>
        <dbReference type="Proteomes" id="UP000248553"/>
    </source>
</evidence>
<evidence type="ECO:0000259" key="5">
    <source>
        <dbReference type="SMART" id="SM00644"/>
    </source>
</evidence>
<dbReference type="RefSeq" id="WP_111480397.1">
    <property type="nucleotide sequence ID" value="NZ_QHKM01000011.1"/>
</dbReference>
<dbReference type="SMART" id="SM00644">
    <property type="entry name" value="Ami_2"/>
    <property type="match status" value="1"/>
</dbReference>
<evidence type="ECO:0000256" key="3">
    <source>
        <dbReference type="ARBA" id="ARBA00022801"/>
    </source>
</evidence>
<feature type="domain" description="N-acetylmuramoyl-L-alanine amidase" evidence="5">
    <location>
        <begin position="20"/>
        <end position="163"/>
    </location>
</feature>
<comment type="caution">
    <text evidence="6">The sequence shown here is derived from an EMBL/GenBank/DDBJ whole genome shotgun (WGS) entry which is preliminary data.</text>
</comment>
<reference evidence="7" key="1">
    <citation type="submission" date="2018-05" db="EMBL/GenBank/DDBJ databases">
        <authorList>
            <person name="Nie L."/>
        </authorList>
    </citation>
    <scope>NUCLEOTIDE SEQUENCE [LARGE SCALE GENOMIC DNA]</scope>
    <source>
        <strain evidence="7">NL</strain>
    </source>
</reference>
<evidence type="ECO:0000313" key="6">
    <source>
        <dbReference type="EMBL" id="RAK62932.1"/>
    </source>
</evidence>
<dbReference type="GO" id="GO:0009254">
    <property type="term" value="P:peptidoglycan turnover"/>
    <property type="evidence" value="ECO:0007669"/>
    <property type="project" value="TreeGrafter"/>
</dbReference>
<name>A0A328B6B3_9BACT</name>
<accession>A0A328B6B3</accession>
<dbReference type="PANTHER" id="PTHR30417:SF1">
    <property type="entry name" value="N-ACETYLMURAMOYL-L-ALANINE AMIDASE AMID"/>
    <property type="match status" value="1"/>
</dbReference>
<gene>
    <name evidence="6" type="ORF">DLM85_22290</name>
</gene>
<dbReference type="EMBL" id="QHKM01000011">
    <property type="protein sequence ID" value="RAK62932.1"/>
    <property type="molecule type" value="Genomic_DNA"/>
</dbReference>
<proteinExistence type="predicted"/>
<dbReference type="InterPro" id="IPR036505">
    <property type="entry name" value="Amidase/PGRP_sf"/>
</dbReference>
<comment type="catalytic activity">
    <reaction evidence="1">
        <text>Hydrolyzes the link between N-acetylmuramoyl residues and L-amino acid residues in certain cell-wall glycopeptides.</text>
        <dbReference type="EC" id="3.5.1.28"/>
    </reaction>
</comment>
<dbReference type="CDD" id="cd06583">
    <property type="entry name" value="PGRP"/>
    <property type="match status" value="1"/>
</dbReference>
<organism evidence="6 7">
    <name type="scientific">Hymenobacter edaphi</name>
    <dbReference type="NCBI Taxonomy" id="2211146"/>
    <lineage>
        <taxon>Bacteria</taxon>
        <taxon>Pseudomonadati</taxon>
        <taxon>Bacteroidota</taxon>
        <taxon>Cytophagia</taxon>
        <taxon>Cytophagales</taxon>
        <taxon>Hymenobacteraceae</taxon>
        <taxon>Hymenobacter</taxon>
    </lineage>
</organism>
<keyword evidence="7" id="KW-1185">Reference proteome</keyword>
<sequence length="265" mass="29730">MRQFPDLEYPITQSWLTPHTKRRSGLPAAPIRFVVAHDTGNRGSTAAGNVHYYEQSRNQLSASAHLFVDDRQILECVPALTAPPERAWHVLYSATEDNRRYGANANDAAIGVEYCFGPNINADEAYRRYVWVLAYICWKFNLDPARAIVGHCILDPHRKTDPKSGLAQSNRSYEQLLRDVPAVYARCTGQPSPADWASEAATGVVRTRSRVNIRQGEPYRRAPARLVPAGHELAYVGRVQGESVNENANWYALPNNEFCWSGAVY</sequence>
<dbReference type="SUPFAM" id="SSF55846">
    <property type="entry name" value="N-acetylmuramoyl-L-alanine amidase-like"/>
    <property type="match status" value="1"/>
</dbReference>
<dbReference type="EC" id="3.5.1.28" evidence="2"/>
<dbReference type="InterPro" id="IPR002502">
    <property type="entry name" value="Amidase_domain"/>
</dbReference>
<dbReference type="OrthoDB" id="9794294at2"/>
<dbReference type="GO" id="GO:0008745">
    <property type="term" value="F:N-acetylmuramoyl-L-alanine amidase activity"/>
    <property type="evidence" value="ECO:0007669"/>
    <property type="project" value="UniProtKB-EC"/>
</dbReference>
<dbReference type="Gene3D" id="3.40.80.10">
    <property type="entry name" value="Peptidoglycan recognition protein-like"/>
    <property type="match status" value="1"/>
</dbReference>
<evidence type="ECO:0000256" key="2">
    <source>
        <dbReference type="ARBA" id="ARBA00011901"/>
    </source>
</evidence>
<dbReference type="AlphaFoldDB" id="A0A328B6B3"/>
<dbReference type="GO" id="GO:0009253">
    <property type="term" value="P:peptidoglycan catabolic process"/>
    <property type="evidence" value="ECO:0007669"/>
    <property type="project" value="InterPro"/>
</dbReference>
<keyword evidence="3" id="KW-0378">Hydrolase</keyword>
<keyword evidence="4" id="KW-0961">Cell wall biogenesis/degradation</keyword>
<dbReference type="Pfam" id="PF01510">
    <property type="entry name" value="Amidase_2"/>
    <property type="match status" value="1"/>
</dbReference>
<dbReference type="InterPro" id="IPR051206">
    <property type="entry name" value="NAMLAA_amidase_2"/>
</dbReference>
<evidence type="ECO:0000256" key="4">
    <source>
        <dbReference type="ARBA" id="ARBA00023316"/>
    </source>
</evidence>
<dbReference type="Proteomes" id="UP000248553">
    <property type="component" value="Unassembled WGS sequence"/>
</dbReference>
<protein>
    <recommendedName>
        <fullName evidence="2">N-acetylmuramoyl-L-alanine amidase</fullName>
        <ecNumber evidence="2">3.5.1.28</ecNumber>
    </recommendedName>
</protein>
<evidence type="ECO:0000256" key="1">
    <source>
        <dbReference type="ARBA" id="ARBA00001561"/>
    </source>
</evidence>
<dbReference type="GO" id="GO:0071555">
    <property type="term" value="P:cell wall organization"/>
    <property type="evidence" value="ECO:0007669"/>
    <property type="project" value="UniProtKB-KW"/>
</dbReference>
<dbReference type="PANTHER" id="PTHR30417">
    <property type="entry name" value="N-ACETYLMURAMOYL-L-ALANINE AMIDASE AMID"/>
    <property type="match status" value="1"/>
</dbReference>